<feature type="signal peptide" evidence="2">
    <location>
        <begin position="1"/>
        <end position="16"/>
    </location>
</feature>
<evidence type="ECO:0000256" key="2">
    <source>
        <dbReference type="SAM" id="SignalP"/>
    </source>
</evidence>
<dbReference type="InParanoid" id="A0A507AYN1"/>
<protein>
    <submittedName>
        <fullName evidence="3">Uncharacterized protein</fullName>
    </submittedName>
</protein>
<dbReference type="EMBL" id="SKBQ01000003">
    <property type="protein sequence ID" value="TPX12627.1"/>
    <property type="molecule type" value="Genomic_DNA"/>
</dbReference>
<keyword evidence="2" id="KW-0732">Signal</keyword>
<dbReference type="Proteomes" id="UP000319257">
    <property type="component" value="Unassembled WGS sequence"/>
</dbReference>
<feature type="chain" id="PRO_5021429513" evidence="2">
    <location>
        <begin position="17"/>
        <end position="165"/>
    </location>
</feature>
<organism evidence="3 4">
    <name type="scientific">Thyridium curvatum</name>
    <dbReference type="NCBI Taxonomy" id="1093900"/>
    <lineage>
        <taxon>Eukaryota</taxon>
        <taxon>Fungi</taxon>
        <taxon>Dikarya</taxon>
        <taxon>Ascomycota</taxon>
        <taxon>Pezizomycotina</taxon>
        <taxon>Sordariomycetes</taxon>
        <taxon>Sordariomycetidae</taxon>
        <taxon>Thyridiales</taxon>
        <taxon>Thyridiaceae</taxon>
        <taxon>Thyridium</taxon>
    </lineage>
</organism>
<feature type="region of interest" description="Disordered" evidence="1">
    <location>
        <begin position="123"/>
        <end position="165"/>
    </location>
</feature>
<feature type="compositionally biased region" description="Basic and acidic residues" evidence="1">
    <location>
        <begin position="123"/>
        <end position="132"/>
    </location>
</feature>
<sequence>MEISACKACVLLWVMGDFFQLQLLTKQSIEALQNRYLSTCVLPCKDGVVAAYIDHPHAQPCQKALVTLFNNADTSWTKGTAIRQVVDEVPAFGADMFKASLDKAEATQARGIFCSPAVSGDAGAERWGRDKNNGWGKWASDWGTGKSGADDWGQGGCSDVDSTWG</sequence>
<comment type="caution">
    <text evidence="3">The sequence shown here is derived from an EMBL/GenBank/DDBJ whole genome shotgun (WGS) entry which is preliminary data.</text>
</comment>
<dbReference type="AlphaFoldDB" id="A0A507AYN1"/>
<dbReference type="OrthoDB" id="6359816at2759"/>
<evidence type="ECO:0000313" key="3">
    <source>
        <dbReference type="EMBL" id="TPX12627.1"/>
    </source>
</evidence>
<reference evidence="3 4" key="1">
    <citation type="submission" date="2019-06" db="EMBL/GenBank/DDBJ databases">
        <title>Draft genome sequence of the filamentous fungus Phialemoniopsis curvata isolated from diesel fuel.</title>
        <authorList>
            <person name="Varaljay V.A."/>
            <person name="Lyon W.J."/>
            <person name="Crouch A.L."/>
            <person name="Drake C.E."/>
            <person name="Hollomon J.M."/>
            <person name="Nadeau L.J."/>
            <person name="Nunn H.S."/>
            <person name="Stevenson B.S."/>
            <person name="Bojanowski C.L."/>
            <person name="Crookes-Goodson W.J."/>
        </authorList>
    </citation>
    <scope>NUCLEOTIDE SEQUENCE [LARGE SCALE GENOMIC DNA]</scope>
    <source>
        <strain evidence="3 4">D216</strain>
    </source>
</reference>
<evidence type="ECO:0000313" key="4">
    <source>
        <dbReference type="Proteomes" id="UP000319257"/>
    </source>
</evidence>
<gene>
    <name evidence="3" type="ORF">E0L32_000804</name>
</gene>
<keyword evidence="4" id="KW-1185">Reference proteome</keyword>
<accession>A0A507AYN1</accession>
<dbReference type="RefSeq" id="XP_030994338.1">
    <property type="nucleotide sequence ID" value="XM_031142864.1"/>
</dbReference>
<proteinExistence type="predicted"/>
<dbReference type="GeneID" id="41968251"/>
<evidence type="ECO:0000256" key="1">
    <source>
        <dbReference type="SAM" id="MobiDB-lite"/>
    </source>
</evidence>
<name>A0A507AYN1_9PEZI</name>